<reference evidence="14" key="1">
    <citation type="submission" date="2019-06" db="EMBL/GenBank/DDBJ databases">
        <authorList>
            <consortium name="Wellcome Sanger Institute Data Sharing"/>
        </authorList>
    </citation>
    <scope>NUCLEOTIDE SEQUENCE [LARGE SCALE GENOMIC DNA]</scope>
</reference>
<keyword evidence="10" id="KW-0443">Lipid metabolism</keyword>
<dbReference type="RefSeq" id="XP_030001252.1">
    <property type="nucleotide sequence ID" value="XM_030145392.1"/>
</dbReference>
<dbReference type="Ensembl" id="ENSSORT00005047447.1">
    <property type="protein sequence ID" value="ENSSORP00005046288.1"/>
    <property type="gene ID" value="ENSSORG00005021204.1"/>
</dbReference>
<reference evidence="14" key="3">
    <citation type="submission" date="2025-09" db="UniProtKB">
        <authorList>
            <consortium name="Ensembl"/>
        </authorList>
    </citation>
    <scope>IDENTIFICATION</scope>
</reference>
<dbReference type="AlphaFoldDB" id="A0A673C1Q0"/>
<dbReference type="PANTHER" id="PTHR11214:SF234">
    <property type="entry name" value="HEXOSYLTRANSFERASE"/>
    <property type="match status" value="1"/>
</dbReference>
<proteinExistence type="inferred from homology"/>
<evidence type="ECO:0000256" key="8">
    <source>
        <dbReference type="ARBA" id="ARBA00022989"/>
    </source>
</evidence>
<dbReference type="FunFam" id="3.90.550.50:FF:000001">
    <property type="entry name" value="Hexosyltransferase"/>
    <property type="match status" value="1"/>
</dbReference>
<accession>A0A673C1Q0</accession>
<dbReference type="PANTHER" id="PTHR11214">
    <property type="entry name" value="BETA-1,3-N-ACETYLGLUCOSAMINYLTRANSFERASE"/>
    <property type="match status" value="1"/>
</dbReference>
<dbReference type="GO" id="GO:0006629">
    <property type="term" value="P:lipid metabolic process"/>
    <property type="evidence" value="ECO:0007669"/>
    <property type="project" value="UniProtKB-KW"/>
</dbReference>
<evidence type="ECO:0000256" key="5">
    <source>
        <dbReference type="ARBA" id="ARBA00022679"/>
    </source>
</evidence>
<dbReference type="OrthoDB" id="2139606at2759"/>
<dbReference type="Proteomes" id="UP000472271">
    <property type="component" value="Chromosome 10"/>
</dbReference>
<dbReference type="Gene3D" id="3.90.550.50">
    <property type="match status" value="1"/>
</dbReference>
<dbReference type="GO" id="GO:0000139">
    <property type="term" value="C:Golgi membrane"/>
    <property type="evidence" value="ECO:0007669"/>
    <property type="project" value="UniProtKB-SubCell"/>
</dbReference>
<dbReference type="InterPro" id="IPR002659">
    <property type="entry name" value="Glyco_trans_31"/>
</dbReference>
<keyword evidence="8 13" id="KW-1133">Transmembrane helix</keyword>
<evidence type="ECO:0000256" key="7">
    <source>
        <dbReference type="ARBA" id="ARBA00022968"/>
    </source>
</evidence>
<dbReference type="GeneID" id="115427035"/>
<keyword evidence="12" id="KW-0325">Glycoprotein</keyword>
<evidence type="ECO:0000256" key="4">
    <source>
        <dbReference type="ARBA" id="ARBA00022676"/>
    </source>
</evidence>
<dbReference type="GO" id="GO:0016758">
    <property type="term" value="F:hexosyltransferase activity"/>
    <property type="evidence" value="ECO:0007669"/>
    <property type="project" value="InterPro"/>
</dbReference>
<evidence type="ECO:0000256" key="11">
    <source>
        <dbReference type="ARBA" id="ARBA00023136"/>
    </source>
</evidence>
<comment type="similarity">
    <text evidence="3 13">Belongs to the glycosyltransferase 31 family.</text>
</comment>
<reference evidence="14" key="2">
    <citation type="submission" date="2025-08" db="UniProtKB">
        <authorList>
            <consortium name="Ensembl"/>
        </authorList>
    </citation>
    <scope>IDENTIFICATION</scope>
</reference>
<evidence type="ECO:0000256" key="1">
    <source>
        <dbReference type="ARBA" id="ARBA00004323"/>
    </source>
</evidence>
<dbReference type="Pfam" id="PF01762">
    <property type="entry name" value="Galactosyl_T"/>
    <property type="match status" value="1"/>
</dbReference>
<evidence type="ECO:0000313" key="14">
    <source>
        <dbReference type="Ensembl" id="ENSSORP00005046288.1"/>
    </source>
</evidence>
<evidence type="ECO:0000256" key="3">
    <source>
        <dbReference type="ARBA" id="ARBA00008661"/>
    </source>
</evidence>
<evidence type="ECO:0000256" key="2">
    <source>
        <dbReference type="ARBA" id="ARBA00004922"/>
    </source>
</evidence>
<protein>
    <recommendedName>
        <fullName evidence="13">Hexosyltransferase</fullName>
        <ecNumber evidence="13">2.4.1.-</ecNumber>
    </recommendedName>
</protein>
<comment type="subcellular location">
    <subcellularLocation>
        <location evidence="1 13">Golgi apparatus membrane</location>
        <topology evidence="1 13">Single-pass type II membrane protein</topology>
    </subcellularLocation>
</comment>
<dbReference type="GO" id="GO:0006493">
    <property type="term" value="P:protein O-linked glycosylation"/>
    <property type="evidence" value="ECO:0007669"/>
    <property type="project" value="TreeGrafter"/>
</dbReference>
<sequence length="468" mass="53931">MARCFCRWRSVVICICTPCICMFLFFMYVGILVTMKMQPDTSGTPSVIVSKPLPRHFVASGLTRSNSSAPLPVTFWDIDKKQDALWNLLQFKVDSHFNPILNPYITKQRHASDISESVLMQSFLEVSDPENVMHNVSKLPQQLQDFVRYMNKREYPVIIEPNGVCGAGAKHEKEPPLLLMAIKSTELNFKNRQAIRQTWGQAGWVAGQNRVRDDGGEGKRGAYVRRVFLLAKESIDELGVDVSQLLLLESQRYGDILQWDFKETFFNLTLKDVLFWDWFNHHCKQIQFIFKGDDDVFVNSPVMINYLLDQLRKPQKHAAIMDFMVGEVIGAAKPNNINTSKYFIPKTFYKGLYPIYAGGGGVVYSGILARRLHNISKRVHLFPIDDVYVGMCMIRLNAAPIHHPAFLTFDFPKKEEKEQCAYHKILLVHKRSPAELVHLWTERKRTEAQCWNVTLRVDKKQKTKTLIK</sequence>
<keyword evidence="11 13" id="KW-0472">Membrane</keyword>
<dbReference type="InParanoid" id="A0A673C1Q0"/>
<evidence type="ECO:0000256" key="12">
    <source>
        <dbReference type="ARBA" id="ARBA00023180"/>
    </source>
</evidence>
<evidence type="ECO:0000256" key="6">
    <source>
        <dbReference type="ARBA" id="ARBA00022692"/>
    </source>
</evidence>
<keyword evidence="15" id="KW-1185">Reference proteome</keyword>
<evidence type="ECO:0000256" key="9">
    <source>
        <dbReference type="ARBA" id="ARBA00023034"/>
    </source>
</evidence>
<keyword evidence="6 13" id="KW-0812">Transmembrane</keyword>
<keyword evidence="9 13" id="KW-0333">Golgi apparatus</keyword>
<dbReference type="GO" id="GO:0008194">
    <property type="term" value="F:UDP-glycosyltransferase activity"/>
    <property type="evidence" value="ECO:0007669"/>
    <property type="project" value="TreeGrafter"/>
</dbReference>
<gene>
    <name evidence="14" type="primary">LOC115427035</name>
</gene>
<evidence type="ECO:0000313" key="15">
    <source>
        <dbReference type="Proteomes" id="UP000472271"/>
    </source>
</evidence>
<comment type="pathway">
    <text evidence="2">Protein modification; protein glycosylation.</text>
</comment>
<organism evidence="14 15">
    <name type="scientific">Sphaeramia orbicularis</name>
    <name type="common">orbiculate cardinalfish</name>
    <dbReference type="NCBI Taxonomy" id="375764"/>
    <lineage>
        <taxon>Eukaryota</taxon>
        <taxon>Metazoa</taxon>
        <taxon>Chordata</taxon>
        <taxon>Craniata</taxon>
        <taxon>Vertebrata</taxon>
        <taxon>Euteleostomi</taxon>
        <taxon>Actinopterygii</taxon>
        <taxon>Neopterygii</taxon>
        <taxon>Teleostei</taxon>
        <taxon>Neoteleostei</taxon>
        <taxon>Acanthomorphata</taxon>
        <taxon>Gobiaria</taxon>
        <taxon>Kurtiformes</taxon>
        <taxon>Apogonoidei</taxon>
        <taxon>Apogonidae</taxon>
        <taxon>Apogoninae</taxon>
        <taxon>Sphaeramia</taxon>
    </lineage>
</organism>
<dbReference type="FunCoup" id="A0A673C1Q0">
    <property type="interactions" value="3"/>
</dbReference>
<feature type="transmembrane region" description="Helical" evidence="13">
    <location>
        <begin position="12"/>
        <end position="35"/>
    </location>
</feature>
<dbReference type="GO" id="GO:0030311">
    <property type="term" value="P:poly-N-acetyllactosamine biosynthetic process"/>
    <property type="evidence" value="ECO:0007669"/>
    <property type="project" value="TreeGrafter"/>
</dbReference>
<keyword evidence="5" id="KW-0808">Transferase</keyword>
<evidence type="ECO:0000256" key="10">
    <source>
        <dbReference type="ARBA" id="ARBA00023098"/>
    </source>
</evidence>
<keyword evidence="4 13" id="KW-0328">Glycosyltransferase</keyword>
<name>A0A673C1Q0_9TELE</name>
<dbReference type="EC" id="2.4.1.-" evidence="13"/>
<keyword evidence="7 13" id="KW-0735">Signal-anchor</keyword>
<evidence type="ECO:0000256" key="13">
    <source>
        <dbReference type="RuleBase" id="RU363063"/>
    </source>
</evidence>